<name>A0A8B6DUW0_MYTGA</name>
<reference evidence="4" key="1">
    <citation type="submission" date="2018-11" db="EMBL/GenBank/DDBJ databases">
        <authorList>
            <person name="Alioto T."/>
            <person name="Alioto T."/>
        </authorList>
    </citation>
    <scope>NUCLEOTIDE SEQUENCE</scope>
</reference>
<gene>
    <name evidence="4" type="ORF">MGAL_10B053652</name>
</gene>
<dbReference type="Pfam" id="PF12796">
    <property type="entry name" value="Ank_2"/>
    <property type="match status" value="1"/>
</dbReference>
<dbReference type="InterPro" id="IPR036770">
    <property type="entry name" value="Ankyrin_rpt-contain_sf"/>
</dbReference>
<evidence type="ECO:0000313" key="5">
    <source>
        <dbReference type="Proteomes" id="UP000596742"/>
    </source>
</evidence>
<dbReference type="SMART" id="SM00248">
    <property type="entry name" value="ANK"/>
    <property type="match status" value="2"/>
</dbReference>
<accession>A0A8B6DUW0</accession>
<protein>
    <submittedName>
        <fullName evidence="4">Uncharacterized protein</fullName>
    </submittedName>
</protein>
<dbReference type="PANTHER" id="PTHR24166">
    <property type="entry name" value="ROLLING PEBBLES, ISOFORM B"/>
    <property type="match status" value="1"/>
</dbReference>
<evidence type="ECO:0000256" key="3">
    <source>
        <dbReference type="PROSITE-ProRule" id="PRU00023"/>
    </source>
</evidence>
<dbReference type="OrthoDB" id="5946465at2759"/>
<organism evidence="4 5">
    <name type="scientific">Mytilus galloprovincialis</name>
    <name type="common">Mediterranean mussel</name>
    <dbReference type="NCBI Taxonomy" id="29158"/>
    <lineage>
        <taxon>Eukaryota</taxon>
        <taxon>Metazoa</taxon>
        <taxon>Spiralia</taxon>
        <taxon>Lophotrochozoa</taxon>
        <taxon>Mollusca</taxon>
        <taxon>Bivalvia</taxon>
        <taxon>Autobranchia</taxon>
        <taxon>Pteriomorphia</taxon>
        <taxon>Mytilida</taxon>
        <taxon>Mytiloidea</taxon>
        <taxon>Mytilidae</taxon>
        <taxon>Mytilinae</taxon>
        <taxon>Mytilus</taxon>
    </lineage>
</organism>
<evidence type="ECO:0000256" key="2">
    <source>
        <dbReference type="ARBA" id="ARBA00023043"/>
    </source>
</evidence>
<sequence>MAVFLCYGQVRNGHTDIVKLLLERNPNVDLCNKDGCSPLFWASAEGHTDVVKLLLERNPNVDLCNKDGCSPLFWASEES</sequence>
<dbReference type="InterPro" id="IPR002110">
    <property type="entry name" value="Ankyrin_rpt"/>
</dbReference>
<dbReference type="PANTHER" id="PTHR24166:SF48">
    <property type="entry name" value="PROTEIN VAPYRIN"/>
    <property type="match status" value="1"/>
</dbReference>
<dbReference type="Gene3D" id="1.25.40.20">
    <property type="entry name" value="Ankyrin repeat-containing domain"/>
    <property type="match status" value="1"/>
</dbReference>
<dbReference type="SUPFAM" id="SSF48403">
    <property type="entry name" value="Ankyrin repeat"/>
    <property type="match status" value="1"/>
</dbReference>
<dbReference type="InterPro" id="IPR050889">
    <property type="entry name" value="Dendritic_Spine_Reg/Scaffold"/>
</dbReference>
<proteinExistence type="predicted"/>
<dbReference type="EMBL" id="UYJE01004033">
    <property type="protein sequence ID" value="VDI24403.1"/>
    <property type="molecule type" value="Genomic_DNA"/>
</dbReference>
<keyword evidence="1" id="KW-0677">Repeat</keyword>
<evidence type="ECO:0000256" key="1">
    <source>
        <dbReference type="ARBA" id="ARBA00022737"/>
    </source>
</evidence>
<feature type="repeat" description="ANK" evidence="3">
    <location>
        <begin position="34"/>
        <end position="66"/>
    </location>
</feature>
<dbReference type="Proteomes" id="UP000596742">
    <property type="component" value="Unassembled WGS sequence"/>
</dbReference>
<keyword evidence="5" id="KW-1185">Reference proteome</keyword>
<evidence type="ECO:0000313" key="4">
    <source>
        <dbReference type="EMBL" id="VDI24403.1"/>
    </source>
</evidence>
<keyword evidence="2 3" id="KW-0040">ANK repeat</keyword>
<dbReference type="PROSITE" id="PS50297">
    <property type="entry name" value="ANK_REP_REGION"/>
    <property type="match status" value="1"/>
</dbReference>
<comment type="caution">
    <text evidence="4">The sequence shown here is derived from an EMBL/GenBank/DDBJ whole genome shotgun (WGS) entry which is preliminary data.</text>
</comment>
<dbReference type="AlphaFoldDB" id="A0A8B6DUW0"/>
<dbReference type="PROSITE" id="PS50088">
    <property type="entry name" value="ANK_REPEAT"/>
    <property type="match status" value="1"/>
</dbReference>